<feature type="region of interest" description="Disordered" evidence="1">
    <location>
        <begin position="82"/>
        <end position="165"/>
    </location>
</feature>
<comment type="caution">
    <text evidence="2">The sequence shown here is derived from an EMBL/GenBank/DDBJ whole genome shotgun (WGS) entry which is preliminary data.</text>
</comment>
<gene>
    <name evidence="2" type="ORF">HPB51_011829</name>
</gene>
<feature type="compositionally biased region" description="Gly residues" evidence="1">
    <location>
        <begin position="109"/>
        <end position="120"/>
    </location>
</feature>
<keyword evidence="3" id="KW-1185">Reference proteome</keyword>
<dbReference type="AlphaFoldDB" id="A0A9J6EGG2"/>
<accession>A0A9J6EGG2</accession>
<dbReference type="Proteomes" id="UP000821866">
    <property type="component" value="Chromosome 2"/>
</dbReference>
<proteinExistence type="predicted"/>
<protein>
    <submittedName>
        <fullName evidence="2">Uncharacterized protein</fullName>
    </submittedName>
</protein>
<feature type="compositionally biased region" description="Basic residues" evidence="1">
    <location>
        <begin position="121"/>
        <end position="132"/>
    </location>
</feature>
<feature type="compositionally biased region" description="Basic and acidic residues" evidence="1">
    <location>
        <begin position="137"/>
        <end position="149"/>
    </location>
</feature>
<evidence type="ECO:0000313" key="2">
    <source>
        <dbReference type="EMBL" id="KAH8033386.1"/>
    </source>
</evidence>
<reference evidence="2" key="1">
    <citation type="journal article" date="2020" name="Cell">
        <title>Large-Scale Comparative Analyses of Tick Genomes Elucidate Their Genetic Diversity and Vector Capacities.</title>
        <authorList>
            <consortium name="Tick Genome and Microbiome Consortium (TIGMIC)"/>
            <person name="Jia N."/>
            <person name="Wang J."/>
            <person name="Shi W."/>
            <person name="Du L."/>
            <person name="Sun Y."/>
            <person name="Zhan W."/>
            <person name="Jiang J.F."/>
            <person name="Wang Q."/>
            <person name="Zhang B."/>
            <person name="Ji P."/>
            <person name="Bell-Sakyi L."/>
            <person name="Cui X.M."/>
            <person name="Yuan T.T."/>
            <person name="Jiang B.G."/>
            <person name="Yang W.F."/>
            <person name="Lam T.T."/>
            <person name="Chang Q.C."/>
            <person name="Ding S.J."/>
            <person name="Wang X.J."/>
            <person name="Zhu J.G."/>
            <person name="Ruan X.D."/>
            <person name="Zhao L."/>
            <person name="Wei J.T."/>
            <person name="Ye R.Z."/>
            <person name="Que T.C."/>
            <person name="Du C.H."/>
            <person name="Zhou Y.H."/>
            <person name="Cheng J.X."/>
            <person name="Dai P.F."/>
            <person name="Guo W.B."/>
            <person name="Han X.H."/>
            <person name="Huang E.J."/>
            <person name="Li L.F."/>
            <person name="Wei W."/>
            <person name="Gao Y.C."/>
            <person name="Liu J.Z."/>
            <person name="Shao H.Z."/>
            <person name="Wang X."/>
            <person name="Wang C.C."/>
            <person name="Yang T.C."/>
            <person name="Huo Q.B."/>
            <person name="Li W."/>
            <person name="Chen H.Y."/>
            <person name="Chen S.E."/>
            <person name="Zhou L.G."/>
            <person name="Ni X.B."/>
            <person name="Tian J.H."/>
            <person name="Sheng Y."/>
            <person name="Liu T."/>
            <person name="Pan Y.S."/>
            <person name="Xia L.Y."/>
            <person name="Li J."/>
            <person name="Zhao F."/>
            <person name="Cao W.C."/>
        </authorList>
    </citation>
    <scope>NUCLEOTIDE SEQUENCE</scope>
    <source>
        <strain evidence="2">Rmic-2018</strain>
    </source>
</reference>
<reference evidence="2" key="2">
    <citation type="submission" date="2021-09" db="EMBL/GenBank/DDBJ databases">
        <authorList>
            <person name="Jia N."/>
            <person name="Wang J."/>
            <person name="Shi W."/>
            <person name="Du L."/>
            <person name="Sun Y."/>
            <person name="Zhan W."/>
            <person name="Jiang J."/>
            <person name="Wang Q."/>
            <person name="Zhang B."/>
            <person name="Ji P."/>
            <person name="Sakyi L.B."/>
            <person name="Cui X."/>
            <person name="Yuan T."/>
            <person name="Jiang B."/>
            <person name="Yang W."/>
            <person name="Lam T.T.-Y."/>
            <person name="Chang Q."/>
            <person name="Ding S."/>
            <person name="Wang X."/>
            <person name="Zhu J."/>
            <person name="Ruan X."/>
            <person name="Zhao L."/>
            <person name="Wei J."/>
            <person name="Que T."/>
            <person name="Du C."/>
            <person name="Cheng J."/>
            <person name="Dai P."/>
            <person name="Han X."/>
            <person name="Huang E."/>
            <person name="Gao Y."/>
            <person name="Liu J."/>
            <person name="Shao H."/>
            <person name="Ye R."/>
            <person name="Li L."/>
            <person name="Wei W."/>
            <person name="Wang X."/>
            <person name="Wang C."/>
            <person name="Huo Q."/>
            <person name="Li W."/>
            <person name="Guo W."/>
            <person name="Chen H."/>
            <person name="Chen S."/>
            <person name="Zhou L."/>
            <person name="Zhou L."/>
            <person name="Ni X."/>
            <person name="Tian J."/>
            <person name="Zhou Y."/>
            <person name="Sheng Y."/>
            <person name="Liu T."/>
            <person name="Pan Y."/>
            <person name="Xia L."/>
            <person name="Li J."/>
            <person name="Zhao F."/>
            <person name="Cao W."/>
        </authorList>
    </citation>
    <scope>NUCLEOTIDE SEQUENCE</scope>
    <source>
        <strain evidence="2">Rmic-2018</strain>
        <tissue evidence="2">Larvae</tissue>
    </source>
</reference>
<name>A0A9J6EGG2_RHIMP</name>
<evidence type="ECO:0000313" key="3">
    <source>
        <dbReference type="Proteomes" id="UP000821866"/>
    </source>
</evidence>
<organism evidence="2 3">
    <name type="scientific">Rhipicephalus microplus</name>
    <name type="common">Cattle tick</name>
    <name type="synonym">Boophilus microplus</name>
    <dbReference type="NCBI Taxonomy" id="6941"/>
    <lineage>
        <taxon>Eukaryota</taxon>
        <taxon>Metazoa</taxon>
        <taxon>Ecdysozoa</taxon>
        <taxon>Arthropoda</taxon>
        <taxon>Chelicerata</taxon>
        <taxon>Arachnida</taxon>
        <taxon>Acari</taxon>
        <taxon>Parasitiformes</taxon>
        <taxon>Ixodida</taxon>
        <taxon>Ixodoidea</taxon>
        <taxon>Ixodidae</taxon>
        <taxon>Rhipicephalinae</taxon>
        <taxon>Rhipicephalus</taxon>
        <taxon>Boophilus</taxon>
    </lineage>
</organism>
<dbReference type="EMBL" id="JABSTU010000004">
    <property type="protein sequence ID" value="KAH8033386.1"/>
    <property type="molecule type" value="Genomic_DNA"/>
</dbReference>
<sequence length="232" mass="25522">MVVWWLRYSAADSQVSGSNPGCGRCISDGGENDVGPRAQIWVHVKEPQVFDDLLYRRKVQAAWNKETQQQVQLQLQQQQQQHQQEQSGMVEGACRGAGLPSEDSDVGLASGGGGLQQGGGSRRRRPPFRRHSSGGESGDKQPAVEDRRWSSVSEPPMDPDVLPRHAEGTESVCCREIVNSNVPEEATCLTTQPTFPRGCLDIHALVIAYYALIGDHPGVIEAPEIHKFYFCD</sequence>
<evidence type="ECO:0000256" key="1">
    <source>
        <dbReference type="SAM" id="MobiDB-lite"/>
    </source>
</evidence>